<dbReference type="eggNOG" id="KOG4415">
    <property type="taxonomic scope" value="Eukaryota"/>
</dbReference>
<dbReference type="FunCoup" id="T1FSF4">
    <property type="interactions" value="736"/>
</dbReference>
<dbReference type="STRING" id="6412.T1FSF4"/>
<reference evidence="5" key="1">
    <citation type="submission" date="2012-12" db="EMBL/GenBank/DDBJ databases">
        <authorList>
            <person name="Hellsten U."/>
            <person name="Grimwood J."/>
            <person name="Chapman J.A."/>
            <person name="Shapiro H."/>
            <person name="Aerts A."/>
            <person name="Otillar R.P."/>
            <person name="Terry A.Y."/>
            <person name="Boore J.L."/>
            <person name="Simakov O."/>
            <person name="Marletaz F."/>
            <person name="Cho S.-J."/>
            <person name="Edsinger-Gonzales E."/>
            <person name="Havlak P."/>
            <person name="Kuo D.-H."/>
            <person name="Larsson T."/>
            <person name="Lv J."/>
            <person name="Arendt D."/>
            <person name="Savage R."/>
            <person name="Osoegawa K."/>
            <person name="de Jong P."/>
            <person name="Lindberg D.R."/>
            <person name="Seaver E.C."/>
            <person name="Weisblat D.A."/>
            <person name="Putnam N.H."/>
            <person name="Grigoriev I.V."/>
            <person name="Rokhsar D.S."/>
        </authorList>
    </citation>
    <scope>NUCLEOTIDE SEQUENCE</scope>
</reference>
<feature type="region of interest" description="Disordered" evidence="1">
    <location>
        <begin position="414"/>
        <end position="448"/>
    </location>
</feature>
<dbReference type="GeneID" id="20211751"/>
<name>T1FSF4_HELRO</name>
<feature type="compositionally biased region" description="Low complexity" evidence="1">
    <location>
        <begin position="414"/>
        <end position="426"/>
    </location>
</feature>
<dbReference type="InterPro" id="IPR048382">
    <property type="entry name" value="BCAS3_WD40"/>
</dbReference>
<feature type="compositionally biased region" description="Acidic residues" evidence="1">
    <location>
        <begin position="910"/>
        <end position="925"/>
    </location>
</feature>
<dbReference type="CTD" id="20211751"/>
<feature type="compositionally biased region" description="Low complexity" evidence="1">
    <location>
        <begin position="672"/>
        <end position="694"/>
    </location>
</feature>
<dbReference type="OrthoDB" id="25778at2759"/>
<evidence type="ECO:0000259" key="2">
    <source>
        <dbReference type="Pfam" id="PF21034"/>
    </source>
</evidence>
<dbReference type="SUPFAM" id="SSF50978">
    <property type="entry name" value="WD40 repeat-like"/>
    <property type="match status" value="1"/>
</dbReference>
<dbReference type="GO" id="GO:0042594">
    <property type="term" value="P:response to starvation"/>
    <property type="evidence" value="ECO:0000318"/>
    <property type="project" value="GO_Central"/>
</dbReference>
<dbReference type="EMBL" id="KB096134">
    <property type="protein sequence ID" value="ESO08177.1"/>
    <property type="molecule type" value="Genomic_DNA"/>
</dbReference>
<dbReference type="EnsemblMetazoa" id="HelroT190926">
    <property type="protein sequence ID" value="HelroP190926"/>
    <property type="gene ID" value="HelroG190926"/>
</dbReference>
<feature type="compositionally biased region" description="Low complexity" evidence="1">
    <location>
        <begin position="806"/>
        <end position="822"/>
    </location>
</feature>
<reference evidence="3 5" key="2">
    <citation type="journal article" date="2013" name="Nature">
        <title>Insights into bilaterian evolution from three spiralian genomes.</title>
        <authorList>
            <person name="Simakov O."/>
            <person name="Marletaz F."/>
            <person name="Cho S.J."/>
            <person name="Edsinger-Gonzales E."/>
            <person name="Havlak P."/>
            <person name="Hellsten U."/>
            <person name="Kuo D.H."/>
            <person name="Larsson T."/>
            <person name="Lv J."/>
            <person name="Arendt D."/>
            <person name="Savage R."/>
            <person name="Osoegawa K."/>
            <person name="de Jong P."/>
            <person name="Grimwood J."/>
            <person name="Chapman J.A."/>
            <person name="Shapiro H."/>
            <person name="Aerts A."/>
            <person name="Otillar R.P."/>
            <person name="Terry A.Y."/>
            <person name="Boore J.L."/>
            <person name="Grigoriev I.V."/>
            <person name="Lindberg D.R."/>
            <person name="Seaver E.C."/>
            <person name="Weisblat D.A."/>
            <person name="Putnam N.H."/>
            <person name="Rokhsar D.S."/>
        </authorList>
    </citation>
    <scope>NUCLEOTIDE SEQUENCE</scope>
</reference>
<feature type="region of interest" description="Disordered" evidence="1">
    <location>
        <begin position="648"/>
        <end position="705"/>
    </location>
</feature>
<reference evidence="4" key="3">
    <citation type="submission" date="2015-06" db="UniProtKB">
        <authorList>
            <consortium name="EnsemblMetazoa"/>
        </authorList>
    </citation>
    <scope>IDENTIFICATION</scope>
</reference>
<proteinExistence type="predicted"/>
<evidence type="ECO:0000256" key="1">
    <source>
        <dbReference type="SAM" id="MobiDB-lite"/>
    </source>
</evidence>
<dbReference type="OMA" id="ETHTAKR"/>
<dbReference type="RefSeq" id="XP_009013966.1">
    <property type="nucleotide sequence ID" value="XM_009015718.1"/>
</dbReference>
<feature type="region of interest" description="Disordered" evidence="1">
    <location>
        <begin position="806"/>
        <end position="833"/>
    </location>
</feature>
<dbReference type="HOGENOM" id="CLU_008458_2_0_1"/>
<keyword evidence="5" id="KW-1185">Reference proteome</keyword>
<gene>
    <name evidence="4" type="primary">20211751</name>
    <name evidence="3" type="ORF">HELRODRAFT_190926</name>
</gene>
<dbReference type="PANTHER" id="PTHR13268">
    <property type="entry name" value="BREAST CARCINOMA AMPLIFIED SEQUENCE 3"/>
    <property type="match status" value="1"/>
</dbReference>
<feature type="region of interest" description="Disordered" evidence="1">
    <location>
        <begin position="255"/>
        <end position="276"/>
    </location>
</feature>
<dbReference type="AlphaFoldDB" id="T1FSF4"/>
<dbReference type="GO" id="GO:0005737">
    <property type="term" value="C:cytoplasm"/>
    <property type="evidence" value="ECO:0000318"/>
    <property type="project" value="GO_Central"/>
</dbReference>
<dbReference type="InParanoid" id="T1FSF4"/>
<sequence>MATDSPRKGNKSTRLIIRPQPISDKSVMESVVDFFQDFVSFNIFQTLTKAPVDKEKVLWVQFENFPFSELPKKYKQFYGTYVENSVPLILVVGYTNGVHVWLIMEGGEAQEVISLRQGPVRNLKFLPNPADATQNDIQGSKRPLIALTDACSSTGRHYCTVKFISMVTGEEVFAVEYDHPIVDIKCNNRVIAVALVGKISVLDARDFKQKFLIKGGGVLEEGSQTYTATFIHAAKSLKKGITVLGETLASSVVSSQPAANEPKKIPPTQPPGSQSESKAGVISIIDVMGVSGKEVLINDDWCGDGLVAHFIAHVNDPVTSVTFDPTGQLLLTTDSQGRFFHIFKILGHPFDSSLSTVYHLYILKRGETTGKIQSTCFTFDSRWVAVTTVHGTTHVFPISCYGGGPATKRTHMSPRVVSQSSRFQQSAGLDDTKEHLRRASGSSGVGGRDSPGILMGAAAAVAACNTPSASPAHKAQERQKQQQLQLLLNNFNNSRLAPYPQPITINPAVQIRQSYLFIDPGIVSMSTASNAASSSTTLSTSSTSACRKISPEPVNVACCFATSRVLNMGSPSVSRERLNELQLPPLDSLYITTSMGVLTEYMLTVKPKATTTDKIPDDSPIEVQAVPKLQWSLSRYLSMSEVGLPLSPSSPLLSCNPQREKQKSRPESLHPQQRQKQQQQQHQQQQLLQQQQQRTKLHSISGPILMPGQKKIIEDSCEEEWPSQVEMVTHAPPHRYLWMGPQFTFKPYVETCPPSSFADDDVGGDDGGVGADVFNVRHLSSLQKKSQRVKVSAAAAATTVATVTTTSSLQPSSSSSSLVLTSRARGNSESHPTSYKNYLETGSYPDQSGFNTRWFDTAFFGQLTNESREAEERIRASLEEAIQDEAVVGAPCSSVGGPTLAPPPLPTSYDNDDDGDDDDVAVVGVDDDVVAYDDVAYDDEDEYEYDYYRRNTKDSV</sequence>
<evidence type="ECO:0000313" key="5">
    <source>
        <dbReference type="Proteomes" id="UP000015101"/>
    </source>
</evidence>
<feature type="region of interest" description="Disordered" evidence="1">
    <location>
        <begin position="893"/>
        <end position="925"/>
    </location>
</feature>
<protein>
    <recommendedName>
        <fullName evidence="2">BCAS3 WD40 domain-containing protein</fullName>
    </recommendedName>
</protein>
<dbReference type="InterPro" id="IPR036322">
    <property type="entry name" value="WD40_repeat_dom_sf"/>
</dbReference>
<organism evidence="4 5">
    <name type="scientific">Helobdella robusta</name>
    <name type="common">Californian leech</name>
    <dbReference type="NCBI Taxonomy" id="6412"/>
    <lineage>
        <taxon>Eukaryota</taxon>
        <taxon>Metazoa</taxon>
        <taxon>Spiralia</taxon>
        <taxon>Lophotrochozoa</taxon>
        <taxon>Annelida</taxon>
        <taxon>Clitellata</taxon>
        <taxon>Hirudinea</taxon>
        <taxon>Rhynchobdellida</taxon>
        <taxon>Glossiphoniidae</taxon>
        <taxon>Helobdella</taxon>
    </lineage>
</organism>
<accession>T1FSF4</accession>
<dbReference type="eggNOG" id="KOG2109">
    <property type="taxonomic scope" value="Eukaryota"/>
</dbReference>
<dbReference type="Proteomes" id="UP000015101">
    <property type="component" value="Unassembled WGS sequence"/>
</dbReference>
<feature type="compositionally biased region" description="Basic and acidic residues" evidence="1">
    <location>
        <begin position="658"/>
        <end position="668"/>
    </location>
</feature>
<evidence type="ECO:0000313" key="4">
    <source>
        <dbReference type="EnsemblMetazoa" id="HelroP190926"/>
    </source>
</evidence>
<dbReference type="InterPro" id="IPR015943">
    <property type="entry name" value="WD40/YVTN_repeat-like_dom_sf"/>
</dbReference>
<evidence type="ECO:0000313" key="3">
    <source>
        <dbReference type="EMBL" id="ESO08177.1"/>
    </source>
</evidence>
<dbReference type="Pfam" id="PF21034">
    <property type="entry name" value="BCAS3_WD40"/>
    <property type="match status" value="2"/>
</dbReference>
<dbReference type="GO" id="GO:0006914">
    <property type="term" value="P:autophagy"/>
    <property type="evidence" value="ECO:0007669"/>
    <property type="project" value="InterPro"/>
</dbReference>
<feature type="compositionally biased region" description="Polar residues" evidence="1">
    <location>
        <begin position="824"/>
        <end position="833"/>
    </location>
</feature>
<dbReference type="Gene3D" id="2.130.10.10">
    <property type="entry name" value="YVTN repeat-like/Quinoprotein amine dehydrogenase"/>
    <property type="match status" value="1"/>
</dbReference>
<feature type="domain" description="BCAS3 WD40" evidence="2">
    <location>
        <begin position="216"/>
        <end position="514"/>
    </location>
</feature>
<feature type="domain" description="BCAS3 WD40" evidence="2">
    <location>
        <begin position="55"/>
        <end position="213"/>
    </location>
</feature>
<dbReference type="PANTHER" id="PTHR13268:SF0">
    <property type="entry name" value="BCAS3 MICROTUBULE ASSOCIATED CELL MIGRATION FACTOR"/>
    <property type="match status" value="1"/>
</dbReference>
<dbReference type="EMBL" id="AMQM01003428">
    <property type="status" value="NOT_ANNOTATED_CDS"/>
    <property type="molecule type" value="Genomic_DNA"/>
</dbReference>
<dbReference type="KEGG" id="hro:HELRODRAFT_190926"/>
<dbReference type="InterPro" id="IPR045142">
    <property type="entry name" value="BCAS3-like"/>
</dbReference>